<dbReference type="EMBL" id="JBDZYD010000002">
    <property type="protein sequence ID" value="MEQ0558382.1"/>
    <property type="molecule type" value="Genomic_DNA"/>
</dbReference>
<keyword evidence="1" id="KW-1133">Transmembrane helix</keyword>
<dbReference type="Proteomes" id="UP001440984">
    <property type="component" value="Unassembled WGS sequence"/>
</dbReference>
<sequence length="141" mass="14786">MQRTITRILLAVFGVVEAVAGGWPLITPTGFYQDFPGFRTGWVAMDGPFNEHLLRDFGGLNLALAATLLGAAVIATTATARLAGLAALLFGVPHFAYHLGHVAHFEPVDQVLILALTGAGVLLPLVVLAIPGRRVTPPATP</sequence>
<organism evidence="2 3">
    <name type="scientific">Amycolatopsis melonis</name>
    <dbReference type="NCBI Taxonomy" id="3156488"/>
    <lineage>
        <taxon>Bacteria</taxon>
        <taxon>Bacillati</taxon>
        <taxon>Actinomycetota</taxon>
        <taxon>Actinomycetes</taxon>
        <taxon>Pseudonocardiales</taxon>
        <taxon>Pseudonocardiaceae</taxon>
        <taxon>Amycolatopsis</taxon>
    </lineage>
</organism>
<feature type="transmembrane region" description="Helical" evidence="1">
    <location>
        <begin position="7"/>
        <end position="26"/>
    </location>
</feature>
<keyword evidence="1" id="KW-0812">Transmembrane</keyword>
<evidence type="ECO:0000313" key="3">
    <source>
        <dbReference type="Proteomes" id="UP001440984"/>
    </source>
</evidence>
<evidence type="ECO:0000256" key="1">
    <source>
        <dbReference type="SAM" id="Phobius"/>
    </source>
</evidence>
<dbReference type="RefSeq" id="WP_348947728.1">
    <property type="nucleotide sequence ID" value="NZ_JBDZYD010000002.1"/>
</dbReference>
<name>A0ABV0LAF9_9PSEU</name>
<evidence type="ECO:0000313" key="2">
    <source>
        <dbReference type="EMBL" id="MEQ0558382.1"/>
    </source>
</evidence>
<keyword evidence="3" id="KW-1185">Reference proteome</keyword>
<proteinExistence type="predicted"/>
<feature type="transmembrane region" description="Helical" evidence="1">
    <location>
        <begin position="111"/>
        <end position="130"/>
    </location>
</feature>
<protein>
    <recommendedName>
        <fullName evidence="4">DUF4345 domain-containing protein</fullName>
    </recommendedName>
</protein>
<accession>A0ABV0LAF9</accession>
<comment type="caution">
    <text evidence="2">The sequence shown here is derived from an EMBL/GenBank/DDBJ whole genome shotgun (WGS) entry which is preliminary data.</text>
</comment>
<gene>
    <name evidence="2" type="ORF">ABJI51_04810</name>
</gene>
<keyword evidence="1" id="KW-0472">Membrane</keyword>
<feature type="transmembrane region" description="Helical" evidence="1">
    <location>
        <begin position="57"/>
        <end position="75"/>
    </location>
</feature>
<evidence type="ECO:0008006" key="4">
    <source>
        <dbReference type="Google" id="ProtNLM"/>
    </source>
</evidence>
<feature type="transmembrane region" description="Helical" evidence="1">
    <location>
        <begin position="82"/>
        <end position="99"/>
    </location>
</feature>
<reference evidence="2 3" key="1">
    <citation type="submission" date="2024-05" db="EMBL/GenBank/DDBJ databases">
        <authorList>
            <person name="Zhao H."/>
            <person name="Xu Y."/>
            <person name="Lin S."/>
            <person name="Spain J.C."/>
            <person name="Zhou N.-Y."/>
        </authorList>
    </citation>
    <scope>NUCLEOTIDE SEQUENCE [LARGE SCALE GENOMIC DNA]</scope>
    <source>
        <strain evidence="2 3">NEAU-NG30</strain>
    </source>
</reference>